<organism evidence="2 3">
    <name type="scientific">Scytonema hofmannii FACHB-248</name>
    <dbReference type="NCBI Taxonomy" id="1842502"/>
    <lineage>
        <taxon>Bacteria</taxon>
        <taxon>Bacillati</taxon>
        <taxon>Cyanobacteriota</taxon>
        <taxon>Cyanophyceae</taxon>
        <taxon>Nostocales</taxon>
        <taxon>Scytonemataceae</taxon>
        <taxon>Scytonema</taxon>
    </lineage>
</organism>
<keyword evidence="1" id="KW-0472">Membrane</keyword>
<dbReference type="InterPro" id="IPR013424">
    <property type="entry name" value="Ice-binding_C"/>
</dbReference>
<sequence length="224" mass="25189">MTVTKQFKITKVMSAKSRGSNFSQNSTLKMVPCQFCLAPWLVQAEFMAIFVAVFGLTIAATPASAFSFKTDKFIRNPSVNPLPENHPSLNLELPWTQTKPTNNEATDEFNLNQVRPYYLDKQEFLAGKYTTGNQASQLLQKAESNIEEIIQASEVSNETIDGTTYYKYYVGDTKFKTKETLTYTNTWKAPPSPPKRRIPEPSTILGLIAIASLFVTQHQKMKIG</sequence>
<evidence type="ECO:0000313" key="2">
    <source>
        <dbReference type="EMBL" id="MBD2609062.1"/>
    </source>
</evidence>
<keyword evidence="1" id="KW-1133">Transmembrane helix</keyword>
<keyword evidence="3" id="KW-1185">Reference proteome</keyword>
<accession>A0ABR8GZR7</accession>
<evidence type="ECO:0000256" key="1">
    <source>
        <dbReference type="SAM" id="Phobius"/>
    </source>
</evidence>
<feature type="transmembrane region" description="Helical" evidence="1">
    <location>
        <begin position="46"/>
        <end position="68"/>
    </location>
</feature>
<dbReference type="Proteomes" id="UP000660380">
    <property type="component" value="Unassembled WGS sequence"/>
</dbReference>
<evidence type="ECO:0000313" key="3">
    <source>
        <dbReference type="Proteomes" id="UP000660380"/>
    </source>
</evidence>
<protein>
    <submittedName>
        <fullName evidence="2">PEP-CTERM sorting domain-containing protein</fullName>
    </submittedName>
</protein>
<gene>
    <name evidence="2" type="ORF">H6G81_32230</name>
</gene>
<reference evidence="2 3" key="1">
    <citation type="journal article" date="2020" name="ISME J.">
        <title>Comparative genomics reveals insights into cyanobacterial evolution and habitat adaptation.</title>
        <authorList>
            <person name="Chen M.Y."/>
            <person name="Teng W.K."/>
            <person name="Zhao L."/>
            <person name="Hu C.X."/>
            <person name="Zhou Y.K."/>
            <person name="Han B.P."/>
            <person name="Song L.R."/>
            <person name="Shu W.S."/>
        </authorList>
    </citation>
    <scope>NUCLEOTIDE SEQUENCE [LARGE SCALE GENOMIC DNA]</scope>
    <source>
        <strain evidence="2 3">FACHB-248</strain>
    </source>
</reference>
<keyword evidence="1" id="KW-0812">Transmembrane</keyword>
<name>A0ABR8GZR7_9CYAN</name>
<proteinExistence type="predicted"/>
<comment type="caution">
    <text evidence="2">The sequence shown here is derived from an EMBL/GenBank/DDBJ whole genome shotgun (WGS) entry which is preliminary data.</text>
</comment>
<dbReference type="EMBL" id="JACJTA010000125">
    <property type="protein sequence ID" value="MBD2609062.1"/>
    <property type="molecule type" value="Genomic_DNA"/>
</dbReference>
<dbReference type="NCBIfam" id="TIGR02595">
    <property type="entry name" value="PEP_CTERM"/>
    <property type="match status" value="1"/>
</dbReference>
<dbReference type="RefSeq" id="WP_144238324.1">
    <property type="nucleotide sequence ID" value="NZ_JACJTA010000125.1"/>
</dbReference>